<comment type="caution">
    <text evidence="1">The sequence shown here is derived from an EMBL/GenBank/DDBJ whole genome shotgun (WGS) entry which is preliminary data.</text>
</comment>
<dbReference type="EMBL" id="JACHEF010000004">
    <property type="protein sequence ID" value="MBB6411943.1"/>
    <property type="molecule type" value="Genomic_DNA"/>
</dbReference>
<reference evidence="1 2" key="1">
    <citation type="submission" date="2020-08" db="EMBL/GenBank/DDBJ databases">
        <title>Genomic Encyclopedia of Type Strains, Phase IV (KMG-IV): sequencing the most valuable type-strain genomes for metagenomic binning, comparative biology and taxonomic classification.</title>
        <authorList>
            <person name="Goeker M."/>
        </authorList>
    </citation>
    <scope>NUCLEOTIDE SEQUENCE [LARGE SCALE GENOMIC DNA]</scope>
    <source>
        <strain evidence="1 2">DSM 100039</strain>
    </source>
</reference>
<proteinExistence type="predicted"/>
<dbReference type="AlphaFoldDB" id="A0A841PED9"/>
<name>A0A841PED9_9HYPH</name>
<keyword evidence="2" id="KW-1185">Reference proteome</keyword>
<gene>
    <name evidence="1" type="ORF">HNQ71_004631</name>
</gene>
<dbReference type="Proteomes" id="UP000556329">
    <property type="component" value="Unassembled WGS sequence"/>
</dbReference>
<organism evidence="1 2">
    <name type="scientific">Mesorhizobium sangaii</name>
    <dbReference type="NCBI Taxonomy" id="505389"/>
    <lineage>
        <taxon>Bacteria</taxon>
        <taxon>Pseudomonadati</taxon>
        <taxon>Pseudomonadota</taxon>
        <taxon>Alphaproteobacteria</taxon>
        <taxon>Hyphomicrobiales</taxon>
        <taxon>Phyllobacteriaceae</taxon>
        <taxon>Mesorhizobium</taxon>
    </lineage>
</organism>
<evidence type="ECO:0000313" key="2">
    <source>
        <dbReference type="Proteomes" id="UP000556329"/>
    </source>
</evidence>
<evidence type="ECO:0000313" key="1">
    <source>
        <dbReference type="EMBL" id="MBB6411943.1"/>
    </source>
</evidence>
<protein>
    <submittedName>
        <fullName evidence="1">Uncharacterized protein</fullName>
    </submittedName>
</protein>
<accession>A0A841PED9</accession>
<sequence>MLVEDGYTIVPNVTDNSSSWSLSEMEFDAKRRLDLSPQFGCFQAYWLDNNPDW</sequence>